<gene>
    <name evidence="8" type="primary">U73</name>
</gene>
<dbReference type="PROSITE" id="PS51192">
    <property type="entry name" value="HELICASE_ATP_BIND_1"/>
    <property type="match status" value="1"/>
</dbReference>
<dbReference type="SMART" id="SM00487">
    <property type="entry name" value="DEXDc"/>
    <property type="match status" value="1"/>
</dbReference>
<evidence type="ECO:0000256" key="1">
    <source>
        <dbReference type="ARBA" id="ARBA00007195"/>
    </source>
</evidence>
<proteinExistence type="inferred from homology"/>
<evidence type="ECO:0000256" key="4">
    <source>
        <dbReference type="ARBA" id="ARBA00022741"/>
    </source>
</evidence>
<dbReference type="SUPFAM" id="SSF52540">
    <property type="entry name" value="P-loop containing nucleoside triphosphate hydrolases"/>
    <property type="match status" value="1"/>
</dbReference>
<dbReference type="DNASU" id="3289531"/>
<dbReference type="KEGG" id="vg:3289531"/>
<dbReference type="InterPro" id="IPR014001">
    <property type="entry name" value="Helicase_ATP-bd"/>
</dbReference>
<dbReference type="EMBL" id="AF037218">
    <property type="protein sequence ID" value="AAC40787.1"/>
    <property type="molecule type" value="Genomic_DNA"/>
</dbReference>
<dbReference type="GO" id="GO:0003688">
    <property type="term" value="F:DNA replication origin binding"/>
    <property type="evidence" value="ECO:0007669"/>
    <property type="project" value="InterPro"/>
</dbReference>
<dbReference type="GeneID" id="3289531"/>
<dbReference type="Proteomes" id="UP000098510">
    <property type="component" value="Segment"/>
</dbReference>
<keyword evidence="3" id="KW-0235">DNA replication</keyword>
<evidence type="ECO:0000256" key="3">
    <source>
        <dbReference type="ARBA" id="ARBA00022705"/>
    </source>
</evidence>
<dbReference type="Gene3D" id="3.40.50.300">
    <property type="entry name" value="P-loop containing nucleotide triphosphate hydrolases"/>
    <property type="match status" value="1"/>
</dbReference>
<dbReference type="OrthoDB" id="680at10239"/>
<dbReference type="InterPro" id="IPR027417">
    <property type="entry name" value="P-loop_NTPase"/>
</dbReference>
<organismHost>
    <name type="scientific">Homo sapiens</name>
    <name type="common">Human</name>
    <dbReference type="NCBI Taxonomy" id="9606"/>
</organismHost>
<protein>
    <recommendedName>
        <fullName evidence="2">Replication origin-binding protein</fullName>
    </recommendedName>
</protein>
<feature type="domain" description="Helicase ATP-binding" evidence="7">
    <location>
        <begin position="39"/>
        <end position="195"/>
    </location>
</feature>
<evidence type="ECO:0000313" key="8">
    <source>
        <dbReference type="EMBL" id="AAC40787.1"/>
    </source>
</evidence>
<organism evidence="8 9">
    <name type="scientific">Human herpesvirus 7 (strain RK)</name>
    <name type="common">HHV-7</name>
    <name type="synonym">Human T lymphotropic virus</name>
    <dbReference type="NCBI Taxonomy" id="262398"/>
    <lineage>
        <taxon>Viruses</taxon>
        <taxon>Duplodnaviria</taxon>
        <taxon>Heunggongvirae</taxon>
        <taxon>Peploviricota</taxon>
        <taxon>Herviviricetes</taxon>
        <taxon>Herpesvirales</taxon>
        <taxon>Orthoherpesviridae</taxon>
        <taxon>Betaherpesvirinae</taxon>
        <taxon>Roseolovirus</taxon>
        <taxon>Roseolovirus humanbeta7</taxon>
        <taxon>Human betaherpesvirus 7</taxon>
    </lineage>
</organism>
<evidence type="ECO:0000259" key="7">
    <source>
        <dbReference type="PROSITE" id="PS51192"/>
    </source>
</evidence>
<dbReference type="InterPro" id="IPR003450">
    <property type="entry name" value="Replication_origin-bd"/>
</dbReference>
<dbReference type="GO" id="GO:0006260">
    <property type="term" value="P:DNA replication"/>
    <property type="evidence" value="ECO:0007669"/>
    <property type="project" value="UniProtKB-KW"/>
</dbReference>
<dbReference type="Pfam" id="PF02399">
    <property type="entry name" value="Herpes_ori_bp"/>
    <property type="match status" value="1"/>
</dbReference>
<dbReference type="RefSeq" id="YP_073813.1">
    <property type="nucleotide sequence ID" value="NC_001716.2"/>
</dbReference>
<keyword evidence="4" id="KW-0547">Nucleotide-binding</keyword>
<accession>O56293</accession>
<comment type="similarity">
    <text evidence="1">Belongs to the herpesviridae OriBP family.</text>
</comment>
<keyword evidence="9" id="KW-1185">Reference proteome</keyword>
<name>O56293_HHV7R</name>
<keyword evidence="6" id="KW-0238">DNA-binding</keyword>
<evidence type="ECO:0000313" key="9">
    <source>
        <dbReference type="Proteomes" id="UP000098510"/>
    </source>
</evidence>
<keyword evidence="5" id="KW-0067">ATP-binding</keyword>
<evidence type="ECO:0000256" key="5">
    <source>
        <dbReference type="ARBA" id="ARBA00022840"/>
    </source>
</evidence>
<evidence type="ECO:0000256" key="2">
    <source>
        <dbReference type="ARBA" id="ARBA00014069"/>
    </source>
</evidence>
<sequence length="787" mass="90891">METQLQNDQLFLEWFGQNLLDCHFAQNVSVYLQDASMVHFKTFSEQIKIIRAPMGSGKTSALIEFLKTVSYIDSVLVISCRKTFAAELLNRFKKNDLNDFYLYSEIKERQINKNKLIIQVESLHRVTRNYHVLILDEIMSIIKQFYSKTMTKVKEVDAKLLTLIRNSTQIVAMDATVNRYVVDFFSLCMPHFKSALIINTFVSANFSNRSAYFCPTFIDGNLAFYGILKQKLGLGKNICLFCSTVTSADFMSELLKTDFPDKKILLLTSKQGKCHSVESWINYNIVIYTSIVTVGLSFDFLHFSAMFVYIHLVKGGPDMVSVFQSMGRVRKVTDNEIFIYLNPALIQVPLSVSPISIPQCYDWTLFEKSILQCSCMDFNKKCLSAQNYLSNSMIKQFFRIRHYIEKTTLLNLPDSLYLLCLLLDSNSIKVHIDGDVFPIAKEKFYAFTKMLVQGCHFFEKKKTDFVENTMTLKELLSNTNITVNGEFYELGNFQVHKDYIVNLNNFQNLFLKNDVDIFVIEEIMLTLKSEIRRFVFINALLQKYVATGIDVEKIKAFFKSRIKTFTLPENYICSKFYLLSDISGVHECGMLMDVAFLAESIRADLNLQSCTDTQTDISEDAILLCAARRSSEILRILQIVFTTHVQLFEKYNSYTLYLFNRLKGMQLNTWSLSIAKFSVSIIRMFFKCAFNMNLVKSKPRYIVGKPFRSLTKREIETLLDMWHVSRTNLKTYKELRKALTEASKKRQRKKIYKLLGHNISSYISETGCLFQHADAGMCLSSGCLLRS</sequence>
<reference evidence="8 9" key="1">
    <citation type="journal article" date="1998" name="Virology">
        <title>The DNA sequence of the RK strain of human herpesvirus 7.</title>
        <authorList>
            <person name="Megaw A.G."/>
            <person name="Rapaport D."/>
            <person name="Avidor B."/>
            <person name="Frenkel N."/>
            <person name="Davison A.J."/>
        </authorList>
    </citation>
    <scope>NUCLEOTIDE SEQUENCE [LARGE SCALE GENOMIC DNA]</scope>
    <source>
        <strain evidence="8 9">RK</strain>
    </source>
</reference>
<dbReference type="GO" id="GO:0005524">
    <property type="term" value="F:ATP binding"/>
    <property type="evidence" value="ECO:0007669"/>
    <property type="project" value="UniProtKB-KW"/>
</dbReference>
<evidence type="ECO:0000256" key="6">
    <source>
        <dbReference type="ARBA" id="ARBA00023125"/>
    </source>
</evidence>